<proteinExistence type="predicted"/>
<name>A0A0L0EVC9_9GAMM</name>
<evidence type="ECO:0000256" key="2">
    <source>
        <dbReference type="ARBA" id="ARBA00022737"/>
    </source>
</evidence>
<dbReference type="PANTHER" id="PTHR47566">
    <property type="match status" value="1"/>
</dbReference>
<dbReference type="InterPro" id="IPR013783">
    <property type="entry name" value="Ig-like_fold"/>
</dbReference>
<dbReference type="InterPro" id="IPR032675">
    <property type="entry name" value="LRR_dom_sf"/>
</dbReference>
<reference evidence="6" key="1">
    <citation type="submission" date="2015-07" db="EMBL/GenBank/DDBJ databases">
        <title>Draft genome sequence of a Pseudoalteromonas rubra strain, OCN096, isolated from Kaneohe Bay, Oahu, Hawaii.</title>
        <authorList>
            <person name="Beurmann S."/>
            <person name="Ushijima B."/>
            <person name="Belcaid M."/>
            <person name="Callahan S.M."/>
            <person name="Aeby G.S."/>
        </authorList>
    </citation>
    <scope>NUCLEOTIDE SEQUENCE [LARGE SCALE GENOMIC DNA]</scope>
    <source>
        <strain evidence="6">OCN096</strain>
    </source>
</reference>
<evidence type="ECO:0000313" key="5">
    <source>
        <dbReference type="EMBL" id="KNC68335.1"/>
    </source>
</evidence>
<keyword evidence="1" id="KW-0433">Leucine-rich repeat</keyword>
<sequence>MWRGSDTPAPVADKAPDPKPSDKDNPLPTVSIADVEAQLEQKAFSLTANASDDGSIAGYAWTHSSSLQLTAADTNSATPTYTVPDITQDVTITFTVTVTDDKGATNSATQDVLIKRKVNSVTLNGIVTDQPISNANVVVSAGSAQAQVTASGEGLYTATLTVDESEVNSLVRVSATGVGAQDVVEFVSVLNSVATLTEQAGEDGVLDKEENFGVNITNVTTAEYALMTRTGAPLTTDVELEQALLNVDADEKITLASLIKIVVDNDNYSLPEGVSSTLDLVDDEQTAQAYEDDVNASDPNLIEDTKKEIKGDDDLIDDSVASLNGDFILQAVKNYDARPYHVSLNEDGTGSVSAINTVDIESWKQENSTVSITLKQPLHISTSENNHDVSVFINSLEMTILAENDVFRTVDIVELGSTITVGDMPSTESYERKYTSNLLSKLKTAQLTTEELVGVWYMDITDADGNTEKDPPQHFEFKADGQIVALDDLDVDEEINWRLDGNTLVIDYQDPEESGTITFWFTKKLGAGYQVVTLDTSDVEWPDTEFGLFVKAQPDARWTEETVAGRWHGFIGRQQERFYIDQFSTGELYINTFDYAYTWSLGEEGKVFYRNRYWQGDQWVGHCDVTASNCSVEARVAHRLIAVADDHYYVTRTFERFDREGNPTYFDSSLFIYQYNPTISQTEFLPRNLEHSRTMWARDEEAKSWVSVDFGRVEKPTEPGEWHNQLVIGYESYTYTLSDGKLAFTRDEQPHYVELLDYNAERMQVCVYEASKGCQEASKQDWYYHPTVFEVRTETDGNGYLSPDWQEVVEGHSAILNVEPNSGYRLDTIEGCNGELAGYDYMIPAVTESCQVSATFKIRESLAAEAGITDPVLAKCVDDSDAPDLNSVRRLFCGYQNVVMSTTGLDKLTNLHSLSLTLDLDGTLDLSALTQLNYLELFNIESVESIVGIDQLTNLRTVRLTMNSPGELNLSLLAQLPLLTELTVRNSDMISSIAGLDQLTNVQSLSLSVKMDGELDLSVLTQLTRLSIEYSQYQSLVLPEAEQLYALALIQVQLSDTELAGLNLPRYANLSELDLSENLLTGFIGDEYPGLTSLTIQNGYDFGQLTTLKLDLNTQLQYLDVSENQLTELDISGNPLLESVHIENNQLTQLVIGSHPNLVRLGAWNNQLTALTLANMPQLVDLDIEQNQLAQLDVTNNLNLETLWINHNKLTSLNLSKNTQLKYLFAQRLELLSQLDLSQNSQLESLDLSYNGHWERVVVPDLSQLEYLRVNESPQLYTDIAKQPLPALSELQIGGISSALVNLAYFPALKTLSWRSAGLTTLDVAQLPELVSLDLSDNPLESLDVNQGMHLEWLTLENTALTSLDTSNLSKLESLAISHSQITALDLQQNHQLNYVNADNGALESVTGLEMLENPAAYLYFYNNPLNMETVTYFTQLREQGYSNLYFNQRYTARMESLGNGGFSQSEVMLLFGEMTNVELYPDTGFQVGDATGCPGELSGTSFLLGPLVANCTLQVEFVPVQ</sequence>
<organism evidence="5 6">
    <name type="scientific">Pseudoalteromonas rubra</name>
    <dbReference type="NCBI Taxonomy" id="43658"/>
    <lineage>
        <taxon>Bacteria</taxon>
        <taxon>Pseudomonadati</taxon>
        <taxon>Pseudomonadota</taxon>
        <taxon>Gammaproteobacteria</taxon>
        <taxon>Alteromonadales</taxon>
        <taxon>Pseudoalteromonadaceae</taxon>
        <taxon>Pseudoalteromonas</taxon>
    </lineage>
</organism>
<dbReference type="Proteomes" id="UP000036850">
    <property type="component" value="Unassembled WGS sequence"/>
</dbReference>
<dbReference type="Pfam" id="PF22352">
    <property type="entry name" value="K319L-like_PKD"/>
    <property type="match status" value="1"/>
</dbReference>
<dbReference type="SUPFAM" id="SSF52058">
    <property type="entry name" value="L domain-like"/>
    <property type="match status" value="1"/>
</dbReference>
<keyword evidence="2" id="KW-0677">Repeat</keyword>
<evidence type="ECO:0000259" key="4">
    <source>
        <dbReference type="Pfam" id="PF18998"/>
    </source>
</evidence>
<dbReference type="InterPro" id="IPR001611">
    <property type="entry name" value="Leu-rich_rpt"/>
</dbReference>
<feature type="compositionally biased region" description="Low complexity" evidence="3">
    <location>
        <begin position="1"/>
        <end position="13"/>
    </location>
</feature>
<dbReference type="Gene3D" id="2.60.40.10">
    <property type="entry name" value="Immunoglobulins"/>
    <property type="match status" value="1"/>
</dbReference>
<feature type="compositionally biased region" description="Basic and acidic residues" evidence="3">
    <location>
        <begin position="14"/>
        <end position="25"/>
    </location>
</feature>
<dbReference type="InterPro" id="IPR044060">
    <property type="entry name" value="Bacterial_rp_domain"/>
</dbReference>
<dbReference type="Gene3D" id="3.80.10.10">
    <property type="entry name" value="Ribonuclease Inhibitor"/>
    <property type="match status" value="3"/>
</dbReference>
<feature type="region of interest" description="Disordered" evidence="3">
    <location>
        <begin position="1"/>
        <end position="29"/>
    </location>
</feature>
<evidence type="ECO:0000256" key="1">
    <source>
        <dbReference type="ARBA" id="ARBA00022614"/>
    </source>
</evidence>
<comment type="caution">
    <text evidence="5">The sequence shown here is derived from an EMBL/GenBank/DDBJ whole genome shotgun (WGS) entry which is preliminary data.</text>
</comment>
<dbReference type="EMBL" id="LFZX01000027">
    <property type="protein sequence ID" value="KNC68335.1"/>
    <property type="molecule type" value="Genomic_DNA"/>
</dbReference>
<protein>
    <recommendedName>
        <fullName evidence="4">Bacterial repeat domain-containing protein</fullName>
    </recommendedName>
</protein>
<feature type="domain" description="Bacterial repeat" evidence="4">
    <location>
        <begin position="791"/>
        <end position="857"/>
    </location>
</feature>
<dbReference type="PANTHER" id="PTHR47566:SF1">
    <property type="entry name" value="PROTEIN NUD1"/>
    <property type="match status" value="1"/>
</dbReference>
<gene>
    <name evidence="5" type="ORF">AC626_05495</name>
</gene>
<dbReference type="SUPFAM" id="SSF52047">
    <property type="entry name" value="RNI-like"/>
    <property type="match status" value="1"/>
</dbReference>
<dbReference type="Pfam" id="PF18998">
    <property type="entry name" value="Flg_new_2"/>
    <property type="match status" value="1"/>
</dbReference>
<dbReference type="OrthoDB" id="7052377at2"/>
<evidence type="ECO:0000313" key="6">
    <source>
        <dbReference type="Proteomes" id="UP000036850"/>
    </source>
</evidence>
<dbReference type="PATRIC" id="fig|43658.6.peg.2597"/>
<dbReference type="PROSITE" id="PS51450">
    <property type="entry name" value="LRR"/>
    <property type="match status" value="2"/>
</dbReference>
<dbReference type="InterPro" id="IPR052574">
    <property type="entry name" value="CDIRP"/>
</dbReference>
<dbReference type="GO" id="GO:0035591">
    <property type="term" value="F:signaling adaptor activity"/>
    <property type="evidence" value="ECO:0007669"/>
    <property type="project" value="TreeGrafter"/>
</dbReference>
<accession>A0A0L0EVC9</accession>
<evidence type="ECO:0000256" key="3">
    <source>
        <dbReference type="SAM" id="MobiDB-lite"/>
    </source>
</evidence>